<feature type="transmembrane region" description="Helical" evidence="2">
    <location>
        <begin position="70"/>
        <end position="89"/>
    </location>
</feature>
<feature type="transmembrane region" description="Helical" evidence="2">
    <location>
        <begin position="122"/>
        <end position="141"/>
    </location>
</feature>
<feature type="domain" description="EamA" evidence="3">
    <location>
        <begin position="151"/>
        <end position="285"/>
    </location>
</feature>
<keyword evidence="5" id="KW-1185">Reference proteome</keyword>
<dbReference type="EMBL" id="JAGIOO010000001">
    <property type="protein sequence ID" value="MBP2477507.1"/>
    <property type="molecule type" value="Genomic_DNA"/>
</dbReference>
<protein>
    <submittedName>
        <fullName evidence="4">Drug/metabolite transporter (DMT)-like permease</fullName>
    </submittedName>
</protein>
<feature type="transmembrane region" description="Helical" evidence="2">
    <location>
        <begin position="233"/>
        <end position="261"/>
    </location>
</feature>
<dbReference type="Proteomes" id="UP001519363">
    <property type="component" value="Unassembled WGS sequence"/>
</dbReference>
<dbReference type="PANTHER" id="PTHR22911:SF76">
    <property type="entry name" value="EAMA DOMAIN-CONTAINING PROTEIN"/>
    <property type="match status" value="1"/>
</dbReference>
<evidence type="ECO:0000256" key="1">
    <source>
        <dbReference type="ARBA" id="ARBA00007362"/>
    </source>
</evidence>
<feature type="domain" description="EamA" evidence="3">
    <location>
        <begin position="6"/>
        <end position="138"/>
    </location>
</feature>
<accession>A0ABS5AMA2</accession>
<evidence type="ECO:0000256" key="2">
    <source>
        <dbReference type="SAM" id="Phobius"/>
    </source>
</evidence>
<sequence length="299" mass="30433">MPPLTVLALAVAVLAVSFSGPLIAYAAAPALAIAFWRNTLATGVLTPFALARRGPELRAVLTGDKRRQGWYSLAAGAALALHFGTWMTSAQLTTVATSLALCCTQPVWAGLISVCQGRRLPASTWAGIVLAVAGAVWTTGADFRTSGTALLGDVLAVLGGMSAAAYVALGEHARTTLTTTTYTTVCYAACAAALLVVCLAGGVPLTGFPATTWLAVLAITVGAQLLGHSMFNYALHAVSATTISLITLLEVPTAALVAWLWLGQVPAASALPGMALLLSGVAVVVLAGARRPARERVAG</sequence>
<feature type="transmembrane region" description="Helical" evidence="2">
    <location>
        <begin position="95"/>
        <end position="115"/>
    </location>
</feature>
<dbReference type="InterPro" id="IPR000620">
    <property type="entry name" value="EamA_dom"/>
</dbReference>
<dbReference type="PANTHER" id="PTHR22911">
    <property type="entry name" value="ACYL-MALONYL CONDENSING ENZYME-RELATED"/>
    <property type="match status" value="1"/>
</dbReference>
<feature type="transmembrane region" description="Helical" evidence="2">
    <location>
        <begin position="208"/>
        <end position="226"/>
    </location>
</feature>
<gene>
    <name evidence="4" type="ORF">JOF53_006379</name>
</gene>
<keyword evidence="2" id="KW-1133">Transmembrane helix</keyword>
<evidence type="ECO:0000313" key="4">
    <source>
        <dbReference type="EMBL" id="MBP2477507.1"/>
    </source>
</evidence>
<reference evidence="4 5" key="1">
    <citation type="submission" date="2021-03" db="EMBL/GenBank/DDBJ databases">
        <title>Sequencing the genomes of 1000 actinobacteria strains.</title>
        <authorList>
            <person name="Klenk H.-P."/>
        </authorList>
    </citation>
    <scope>NUCLEOTIDE SEQUENCE [LARGE SCALE GENOMIC DNA]</scope>
    <source>
        <strain evidence="4 5">DSM 44580</strain>
    </source>
</reference>
<name>A0ABS5AMA2_9PSEU</name>
<dbReference type="InterPro" id="IPR037185">
    <property type="entry name" value="EmrE-like"/>
</dbReference>
<evidence type="ECO:0000259" key="3">
    <source>
        <dbReference type="Pfam" id="PF00892"/>
    </source>
</evidence>
<comment type="caution">
    <text evidence="4">The sequence shown here is derived from an EMBL/GenBank/DDBJ whole genome shotgun (WGS) entry which is preliminary data.</text>
</comment>
<keyword evidence="2" id="KW-0812">Transmembrane</keyword>
<comment type="similarity">
    <text evidence="1">Belongs to the EamA transporter family.</text>
</comment>
<keyword evidence="2" id="KW-0472">Membrane</keyword>
<evidence type="ECO:0000313" key="5">
    <source>
        <dbReference type="Proteomes" id="UP001519363"/>
    </source>
</evidence>
<feature type="transmembrane region" description="Helical" evidence="2">
    <location>
        <begin position="147"/>
        <end position="169"/>
    </location>
</feature>
<dbReference type="SUPFAM" id="SSF103481">
    <property type="entry name" value="Multidrug resistance efflux transporter EmrE"/>
    <property type="match status" value="2"/>
</dbReference>
<organism evidence="4 5">
    <name type="scientific">Crossiella equi</name>
    <dbReference type="NCBI Taxonomy" id="130796"/>
    <lineage>
        <taxon>Bacteria</taxon>
        <taxon>Bacillati</taxon>
        <taxon>Actinomycetota</taxon>
        <taxon>Actinomycetes</taxon>
        <taxon>Pseudonocardiales</taxon>
        <taxon>Pseudonocardiaceae</taxon>
        <taxon>Crossiella</taxon>
    </lineage>
</organism>
<dbReference type="RefSeq" id="WP_209707430.1">
    <property type="nucleotide sequence ID" value="NZ_JAGIOO010000001.1"/>
</dbReference>
<proteinExistence type="inferred from homology"/>
<feature type="transmembrane region" description="Helical" evidence="2">
    <location>
        <begin position="181"/>
        <end position="202"/>
    </location>
</feature>
<feature type="transmembrane region" description="Helical" evidence="2">
    <location>
        <begin position="267"/>
        <end position="289"/>
    </location>
</feature>
<dbReference type="Pfam" id="PF00892">
    <property type="entry name" value="EamA"/>
    <property type="match status" value="2"/>
</dbReference>